<evidence type="ECO:0000313" key="5">
    <source>
        <dbReference type="Proteomes" id="UP000078272"/>
    </source>
</evidence>
<evidence type="ECO:0000313" key="4">
    <source>
        <dbReference type="EMBL" id="KTQ95247.1"/>
    </source>
</evidence>
<protein>
    <recommendedName>
        <fullName evidence="1">diguanylate cyclase</fullName>
        <ecNumber evidence="1">2.7.7.65</ecNumber>
    </recommendedName>
</protein>
<feature type="domain" description="GGDEF" evidence="3">
    <location>
        <begin position="203"/>
        <end position="330"/>
    </location>
</feature>
<dbReference type="RefSeq" id="WP_058635157.1">
    <property type="nucleotide sequence ID" value="NZ_LDPZ01000023.1"/>
</dbReference>
<gene>
    <name evidence="4" type="ORF">NS226_11830</name>
</gene>
<dbReference type="InterPro" id="IPR029787">
    <property type="entry name" value="Nucleotide_cyclase"/>
</dbReference>
<evidence type="ECO:0000259" key="3">
    <source>
        <dbReference type="PROSITE" id="PS50887"/>
    </source>
</evidence>
<dbReference type="InterPro" id="IPR050469">
    <property type="entry name" value="Diguanylate_Cyclase"/>
</dbReference>
<dbReference type="GO" id="GO:0043709">
    <property type="term" value="P:cell adhesion involved in single-species biofilm formation"/>
    <property type="evidence" value="ECO:0007669"/>
    <property type="project" value="TreeGrafter"/>
</dbReference>
<dbReference type="NCBIfam" id="TIGR00254">
    <property type="entry name" value="GGDEF"/>
    <property type="match status" value="1"/>
</dbReference>
<dbReference type="InterPro" id="IPR043128">
    <property type="entry name" value="Rev_trsase/Diguanyl_cyclase"/>
</dbReference>
<dbReference type="SUPFAM" id="SSF55073">
    <property type="entry name" value="Nucleotide cyclase"/>
    <property type="match status" value="1"/>
</dbReference>
<dbReference type="PANTHER" id="PTHR45138:SF9">
    <property type="entry name" value="DIGUANYLATE CYCLASE DGCM-RELATED"/>
    <property type="match status" value="1"/>
</dbReference>
<dbReference type="GO" id="GO:0052621">
    <property type="term" value="F:diguanylate cyclase activity"/>
    <property type="evidence" value="ECO:0007669"/>
    <property type="project" value="UniProtKB-EC"/>
</dbReference>
<dbReference type="Pfam" id="PF00990">
    <property type="entry name" value="GGDEF"/>
    <property type="match status" value="1"/>
</dbReference>
<dbReference type="PROSITE" id="PS50887">
    <property type="entry name" value="GGDEF"/>
    <property type="match status" value="1"/>
</dbReference>
<dbReference type="STRING" id="401562.NS365_16255"/>
<comment type="catalytic activity">
    <reaction evidence="2">
        <text>2 GTP = 3',3'-c-di-GMP + 2 diphosphate</text>
        <dbReference type="Rhea" id="RHEA:24898"/>
        <dbReference type="ChEBI" id="CHEBI:33019"/>
        <dbReference type="ChEBI" id="CHEBI:37565"/>
        <dbReference type="ChEBI" id="CHEBI:58805"/>
        <dbReference type="EC" id="2.7.7.65"/>
    </reaction>
</comment>
<name>A0A175R7S6_9HYPH</name>
<dbReference type="EC" id="2.7.7.65" evidence="1"/>
<proteinExistence type="predicted"/>
<dbReference type="SMART" id="SM00267">
    <property type="entry name" value="GGDEF"/>
    <property type="match status" value="1"/>
</dbReference>
<dbReference type="Proteomes" id="UP000078272">
    <property type="component" value="Unassembled WGS sequence"/>
</dbReference>
<dbReference type="GO" id="GO:1902201">
    <property type="term" value="P:negative regulation of bacterial-type flagellum-dependent cell motility"/>
    <property type="evidence" value="ECO:0007669"/>
    <property type="project" value="TreeGrafter"/>
</dbReference>
<dbReference type="CDD" id="cd01949">
    <property type="entry name" value="GGDEF"/>
    <property type="match status" value="1"/>
</dbReference>
<evidence type="ECO:0000256" key="2">
    <source>
        <dbReference type="ARBA" id="ARBA00034247"/>
    </source>
</evidence>
<dbReference type="PANTHER" id="PTHR45138">
    <property type="entry name" value="REGULATORY COMPONENTS OF SENSORY TRANSDUCTION SYSTEM"/>
    <property type="match status" value="1"/>
</dbReference>
<dbReference type="PATRIC" id="fig|401562.3.peg.1904"/>
<evidence type="ECO:0000256" key="1">
    <source>
        <dbReference type="ARBA" id="ARBA00012528"/>
    </source>
</evidence>
<dbReference type="EMBL" id="LDPZ01000023">
    <property type="protein sequence ID" value="KTQ95247.1"/>
    <property type="molecule type" value="Genomic_DNA"/>
</dbReference>
<dbReference type="Gene3D" id="3.30.70.270">
    <property type="match status" value="1"/>
</dbReference>
<dbReference type="AlphaFoldDB" id="A0A175R7S6"/>
<accession>A0A175R7S6</accession>
<dbReference type="GO" id="GO:0005886">
    <property type="term" value="C:plasma membrane"/>
    <property type="evidence" value="ECO:0007669"/>
    <property type="project" value="TreeGrafter"/>
</dbReference>
<reference evidence="4 5" key="1">
    <citation type="journal article" date="2016" name="Front. Microbiol.">
        <title>Genomic Resource of Rice Seed Associated Bacteria.</title>
        <authorList>
            <person name="Midha S."/>
            <person name="Bansal K."/>
            <person name="Sharma S."/>
            <person name="Kumar N."/>
            <person name="Patil P.P."/>
            <person name="Chaudhry V."/>
            <person name="Patil P.B."/>
        </authorList>
    </citation>
    <scope>NUCLEOTIDE SEQUENCE [LARGE SCALE GENOMIC DNA]</scope>
    <source>
        <strain evidence="4 5">NS226</strain>
    </source>
</reference>
<dbReference type="Gene3D" id="3.30.450.20">
    <property type="entry name" value="PAS domain"/>
    <property type="match status" value="1"/>
</dbReference>
<organism evidence="4 5">
    <name type="scientific">Aureimonas ureilytica</name>
    <dbReference type="NCBI Taxonomy" id="401562"/>
    <lineage>
        <taxon>Bacteria</taxon>
        <taxon>Pseudomonadati</taxon>
        <taxon>Pseudomonadota</taxon>
        <taxon>Alphaproteobacteria</taxon>
        <taxon>Hyphomicrobiales</taxon>
        <taxon>Aurantimonadaceae</taxon>
        <taxon>Aureimonas</taxon>
    </lineage>
</organism>
<comment type="caution">
    <text evidence="4">The sequence shown here is derived from an EMBL/GenBank/DDBJ whole genome shotgun (WGS) entry which is preliminary data.</text>
</comment>
<dbReference type="SUPFAM" id="SSF55785">
    <property type="entry name" value="PYP-like sensor domain (PAS domain)"/>
    <property type="match status" value="1"/>
</dbReference>
<dbReference type="InterPro" id="IPR035965">
    <property type="entry name" value="PAS-like_dom_sf"/>
</dbReference>
<sequence length="330" mass="36302">MTKDAAPPLAPAPGLSPDDILAIFDCAPTSLWVQDLSLLKARLDQWRAGGIRDLRAFLAADAARVEELVPLVRIVSVNAETLRLYDAADEADLFAHIRVIFGPNQIASFVEVICQLWDGALRASLVTRNYTVKGLPFDVSYNGRLLPGHETGWGRYLISVEDVSDREQARRQLEFARTHDPLSGLFNRTFLTDEMERLETCAEPVAIAVIDLNGLKDANDHFGHKAGDDLIRKMGRVLSTSMPACCRSARMGGDEFVVLVQGAEKGQWGQLLDALTRGVEAENASGGVAPLNFSIGAAWRMPGETMESLLARADRRMYRSKRAFYDEVAA</sequence>
<dbReference type="InterPro" id="IPR000160">
    <property type="entry name" value="GGDEF_dom"/>
</dbReference>